<dbReference type="PROSITE" id="PS51898">
    <property type="entry name" value="TYR_RECOMBINASE"/>
    <property type="match status" value="1"/>
</dbReference>
<dbReference type="EMBL" id="FWFN01000011">
    <property type="protein sequence ID" value="SLN74144.1"/>
    <property type="molecule type" value="Genomic_DNA"/>
</dbReference>
<dbReference type="Gene3D" id="1.10.443.10">
    <property type="entry name" value="Intergrase catalytic core"/>
    <property type="match status" value="1"/>
</dbReference>
<dbReference type="GO" id="GO:0006310">
    <property type="term" value="P:DNA recombination"/>
    <property type="evidence" value="ECO:0007669"/>
    <property type="project" value="UniProtKB-KW"/>
</dbReference>
<keyword evidence="4" id="KW-1185">Reference proteome</keyword>
<evidence type="ECO:0000313" key="4">
    <source>
        <dbReference type="Proteomes" id="UP000193963"/>
    </source>
</evidence>
<organism evidence="3 4">
    <name type="scientific">Pseudooceanicola marinus</name>
    <dbReference type="NCBI Taxonomy" id="396013"/>
    <lineage>
        <taxon>Bacteria</taxon>
        <taxon>Pseudomonadati</taxon>
        <taxon>Pseudomonadota</taxon>
        <taxon>Alphaproteobacteria</taxon>
        <taxon>Rhodobacterales</taxon>
        <taxon>Paracoccaceae</taxon>
        <taxon>Pseudooceanicola</taxon>
    </lineage>
</organism>
<evidence type="ECO:0000259" key="2">
    <source>
        <dbReference type="PROSITE" id="PS51898"/>
    </source>
</evidence>
<keyword evidence="1" id="KW-0233">DNA recombination</keyword>
<accession>A0A1X7AAG5</accession>
<dbReference type="GO" id="GO:0003677">
    <property type="term" value="F:DNA binding"/>
    <property type="evidence" value="ECO:0007669"/>
    <property type="project" value="InterPro"/>
</dbReference>
<proteinExistence type="predicted"/>
<dbReference type="InterPro" id="IPR002104">
    <property type="entry name" value="Integrase_catalytic"/>
</dbReference>
<dbReference type="RefSeq" id="WP_085890128.1">
    <property type="nucleotide sequence ID" value="NZ_FWFN01000011.1"/>
</dbReference>
<gene>
    <name evidence="3" type="ORF">PSM7751_04118</name>
</gene>
<protein>
    <submittedName>
        <fullName evidence="3">Phage integrase family protein</fullName>
    </submittedName>
</protein>
<feature type="domain" description="Tyr recombinase" evidence="2">
    <location>
        <begin position="72"/>
        <end position="238"/>
    </location>
</feature>
<dbReference type="OrthoDB" id="7510934at2"/>
<dbReference type="Proteomes" id="UP000193963">
    <property type="component" value="Unassembled WGS sequence"/>
</dbReference>
<name>A0A1X7AAG5_9RHOB</name>
<dbReference type="InterPro" id="IPR013762">
    <property type="entry name" value="Integrase-like_cat_sf"/>
</dbReference>
<dbReference type="SUPFAM" id="SSF56349">
    <property type="entry name" value="DNA breaking-rejoining enzymes"/>
    <property type="match status" value="1"/>
</dbReference>
<dbReference type="Pfam" id="PF00589">
    <property type="entry name" value="Phage_integrase"/>
    <property type="match status" value="1"/>
</dbReference>
<evidence type="ECO:0000313" key="3">
    <source>
        <dbReference type="EMBL" id="SLN74144.1"/>
    </source>
</evidence>
<sequence>MDAILEKNASKDMRRTTRQAVRTALETMSGTPRKASRYAQTISLLWNYAERELDWPMGPNPAKGLAAYKPAREMAPWPEWMLEKLTTAPENVRIAATLIRYTGQRPSAAIAMRHDQISGEWMTVRDEKGGKEFDVYCPARLREHLPTWPRRGEHILAKNSCEPVGYGGVEKAFRKWRETLGERASPFTLHGLRKLAVVELAEAGCGDAEIQAVTGQSAEIVAYYRKMANRKRLSRSAQSRLD</sequence>
<dbReference type="AlphaFoldDB" id="A0A1X7AAG5"/>
<evidence type="ECO:0000256" key="1">
    <source>
        <dbReference type="ARBA" id="ARBA00023172"/>
    </source>
</evidence>
<reference evidence="3 4" key="1">
    <citation type="submission" date="2017-03" db="EMBL/GenBank/DDBJ databases">
        <authorList>
            <person name="Afonso C.L."/>
            <person name="Miller P.J."/>
            <person name="Scott M.A."/>
            <person name="Spackman E."/>
            <person name="Goraichik I."/>
            <person name="Dimitrov K.M."/>
            <person name="Suarez D.L."/>
            <person name="Swayne D.E."/>
        </authorList>
    </citation>
    <scope>NUCLEOTIDE SEQUENCE [LARGE SCALE GENOMIC DNA]</scope>
    <source>
        <strain evidence="3 4">CECT 7751</strain>
    </source>
</reference>
<dbReference type="GO" id="GO:0015074">
    <property type="term" value="P:DNA integration"/>
    <property type="evidence" value="ECO:0007669"/>
    <property type="project" value="InterPro"/>
</dbReference>
<dbReference type="InterPro" id="IPR011010">
    <property type="entry name" value="DNA_brk_join_enz"/>
</dbReference>